<dbReference type="RefSeq" id="WP_353946818.1">
    <property type="nucleotide sequence ID" value="NZ_CP159534.1"/>
</dbReference>
<reference evidence="2" key="1">
    <citation type="submission" date="2024-06" db="EMBL/GenBank/DDBJ databases">
        <title>Streptomyces sp. strain HUAS MG91 genome sequences.</title>
        <authorList>
            <person name="Mo P."/>
        </authorList>
    </citation>
    <scope>NUCLEOTIDE SEQUENCE</scope>
    <source>
        <strain evidence="2">HUAS MG91</strain>
    </source>
</reference>
<protein>
    <submittedName>
        <fullName evidence="2">Uncharacterized protein</fullName>
    </submittedName>
</protein>
<name>A0AAU8J359_9ACTN</name>
<feature type="transmembrane region" description="Helical" evidence="1">
    <location>
        <begin position="47"/>
        <end position="68"/>
    </location>
</feature>
<keyword evidence="1" id="KW-0812">Transmembrane</keyword>
<evidence type="ECO:0000256" key="1">
    <source>
        <dbReference type="SAM" id="Phobius"/>
    </source>
</evidence>
<keyword evidence="1" id="KW-0472">Membrane</keyword>
<dbReference type="AlphaFoldDB" id="A0AAU8J359"/>
<dbReference type="EMBL" id="CP159534">
    <property type="protein sequence ID" value="XCJ75387.1"/>
    <property type="molecule type" value="Genomic_DNA"/>
</dbReference>
<keyword evidence="1" id="KW-1133">Transmembrane helix</keyword>
<dbReference type="KEGG" id="stac:ABII15_37815"/>
<gene>
    <name evidence="2" type="ORF">ABII15_37815</name>
</gene>
<organism evidence="2">
    <name type="scientific">Streptomyces tabacisoli</name>
    <dbReference type="NCBI Taxonomy" id="3156398"/>
    <lineage>
        <taxon>Bacteria</taxon>
        <taxon>Bacillati</taxon>
        <taxon>Actinomycetota</taxon>
        <taxon>Actinomycetes</taxon>
        <taxon>Kitasatosporales</taxon>
        <taxon>Streptomycetaceae</taxon>
        <taxon>Streptomyces</taxon>
    </lineage>
</organism>
<proteinExistence type="predicted"/>
<accession>A0AAU8J359</accession>
<sequence length="69" mass="7581">MDDELNRFSHRDYARLTDAYWLDAPHCADGLCACPLDHDEPRDLEGLARLVMLGAAAGTIAVGVVRALR</sequence>
<evidence type="ECO:0000313" key="2">
    <source>
        <dbReference type="EMBL" id="XCJ75387.1"/>
    </source>
</evidence>